<evidence type="ECO:0000313" key="3">
    <source>
        <dbReference type="Proteomes" id="UP000317010"/>
    </source>
</evidence>
<dbReference type="Proteomes" id="UP000317010">
    <property type="component" value="Unassembled WGS sequence"/>
</dbReference>
<feature type="transmembrane region" description="Helical" evidence="1">
    <location>
        <begin position="29"/>
        <end position="48"/>
    </location>
</feature>
<keyword evidence="1" id="KW-1133">Transmembrane helix</keyword>
<proteinExistence type="predicted"/>
<gene>
    <name evidence="2" type="ORF">JN11_01241</name>
</gene>
<dbReference type="AlphaFoldDB" id="A0A562U9R3"/>
<name>A0A562U9R3_9SPHI</name>
<keyword evidence="1" id="KW-0812">Transmembrane</keyword>
<sequence>MDYFIILLVYLLYLMASFYFRIKMIRLKSPWLVFLFVILYFYATYLYFDILNETHQTLRDHHIYIDFGHASLLLVIAFLICMITGVITTISIITARANKKISN</sequence>
<evidence type="ECO:0000256" key="1">
    <source>
        <dbReference type="SAM" id="Phobius"/>
    </source>
</evidence>
<protein>
    <submittedName>
        <fullName evidence="2">Uncharacterized protein</fullName>
    </submittedName>
</protein>
<organism evidence="2 3">
    <name type="scientific">Mucilaginibacter frigoritolerans</name>
    <dbReference type="NCBI Taxonomy" id="652788"/>
    <lineage>
        <taxon>Bacteria</taxon>
        <taxon>Pseudomonadati</taxon>
        <taxon>Bacteroidota</taxon>
        <taxon>Sphingobacteriia</taxon>
        <taxon>Sphingobacteriales</taxon>
        <taxon>Sphingobacteriaceae</taxon>
        <taxon>Mucilaginibacter</taxon>
    </lineage>
</organism>
<feature type="transmembrane region" description="Helical" evidence="1">
    <location>
        <begin position="68"/>
        <end position="93"/>
    </location>
</feature>
<evidence type="ECO:0000313" key="2">
    <source>
        <dbReference type="EMBL" id="TWJ02269.1"/>
    </source>
</evidence>
<comment type="caution">
    <text evidence="2">The sequence shown here is derived from an EMBL/GenBank/DDBJ whole genome shotgun (WGS) entry which is preliminary data.</text>
</comment>
<feature type="transmembrane region" description="Helical" evidence="1">
    <location>
        <begin position="6"/>
        <end position="22"/>
    </location>
</feature>
<reference evidence="2 3" key="1">
    <citation type="submission" date="2019-07" db="EMBL/GenBank/DDBJ databases">
        <title>Genomic Encyclopedia of Archaeal and Bacterial Type Strains, Phase II (KMG-II): from individual species to whole genera.</title>
        <authorList>
            <person name="Goeker M."/>
        </authorList>
    </citation>
    <scope>NUCLEOTIDE SEQUENCE [LARGE SCALE GENOMIC DNA]</scope>
    <source>
        <strain evidence="2 3">ATCC BAA-1854</strain>
    </source>
</reference>
<dbReference type="EMBL" id="VLLI01000003">
    <property type="protein sequence ID" value="TWJ02269.1"/>
    <property type="molecule type" value="Genomic_DNA"/>
</dbReference>
<keyword evidence="1" id="KW-0472">Membrane</keyword>
<keyword evidence="3" id="KW-1185">Reference proteome</keyword>
<accession>A0A562U9R3</accession>